<gene>
    <name evidence="9" type="ORF">GM661_14785</name>
</gene>
<evidence type="ECO:0000256" key="1">
    <source>
        <dbReference type="ARBA" id="ARBA00004651"/>
    </source>
</evidence>
<evidence type="ECO:0000256" key="6">
    <source>
        <dbReference type="ARBA" id="ARBA00023136"/>
    </source>
</evidence>
<evidence type="ECO:0000313" key="9">
    <source>
        <dbReference type="EMBL" id="QTL99132.1"/>
    </source>
</evidence>
<dbReference type="GO" id="GO:0055085">
    <property type="term" value="P:transmembrane transport"/>
    <property type="evidence" value="ECO:0007669"/>
    <property type="project" value="InterPro"/>
</dbReference>
<sequence length="293" mass="33247">MHTKRSLNRLWIAWILVIPVLLVRGFTIIYPIFETFRISFYDVRLLRGINEFVGIKNYIDVFQDPKVLTSLKFTVIFVVASMALHIILGVALALILNMKFMAKKFLRTIVLIPWAMPMVVIGMAAKWGFNNDYGLVNNFIRLFVPNFELSWLIHTNTARAAVVAMDIWKDLPFFAILVLAALQFIPEEIYEAARVDGAGAIQAFFKITLPLIMKSILVLSIPFTMWRLASFDIVYAMTSGGPGDDTSLIAYRITTEAFTNLNLGYGSTLAIILFFVMVILSLINIFIVNKKFN</sequence>
<evidence type="ECO:0000256" key="4">
    <source>
        <dbReference type="ARBA" id="ARBA00022692"/>
    </source>
</evidence>
<keyword evidence="2" id="KW-0813">Transport</keyword>
<comment type="subcellular location">
    <subcellularLocation>
        <location evidence="1">Cell membrane</location>
        <topology evidence="1">Multi-pass membrane protein</topology>
    </subcellularLocation>
</comment>
<dbReference type="Gene3D" id="1.10.3720.10">
    <property type="entry name" value="MetI-like"/>
    <property type="match status" value="1"/>
</dbReference>
<dbReference type="InterPro" id="IPR000515">
    <property type="entry name" value="MetI-like"/>
</dbReference>
<dbReference type="PANTHER" id="PTHR43005:SF2">
    <property type="entry name" value="INTEGRAL MEMBRANE SUGAR TRANSPORT PROTEIN"/>
    <property type="match status" value="1"/>
</dbReference>
<protein>
    <submittedName>
        <fullName evidence="9">ABC transporter permease subunit</fullName>
    </submittedName>
</protein>
<evidence type="ECO:0000256" key="7">
    <source>
        <dbReference type="SAM" id="Phobius"/>
    </source>
</evidence>
<dbReference type="InterPro" id="IPR035906">
    <property type="entry name" value="MetI-like_sf"/>
</dbReference>
<evidence type="ECO:0000256" key="5">
    <source>
        <dbReference type="ARBA" id="ARBA00022989"/>
    </source>
</evidence>
<organism evidence="9 10">
    <name type="scientific">Iocasia fonsfrigidae</name>
    <dbReference type="NCBI Taxonomy" id="2682810"/>
    <lineage>
        <taxon>Bacteria</taxon>
        <taxon>Bacillati</taxon>
        <taxon>Bacillota</taxon>
        <taxon>Clostridia</taxon>
        <taxon>Halanaerobiales</taxon>
        <taxon>Halanaerobiaceae</taxon>
        <taxon>Iocasia</taxon>
    </lineage>
</organism>
<proteinExistence type="predicted"/>
<keyword evidence="3" id="KW-1003">Cell membrane</keyword>
<feature type="transmembrane region" description="Helical" evidence="7">
    <location>
        <begin position="171"/>
        <end position="190"/>
    </location>
</feature>
<keyword evidence="4 7" id="KW-0812">Transmembrane</keyword>
<dbReference type="SUPFAM" id="SSF161098">
    <property type="entry name" value="MetI-like"/>
    <property type="match status" value="1"/>
</dbReference>
<dbReference type="KEGG" id="ifn:GM661_14785"/>
<evidence type="ECO:0000256" key="2">
    <source>
        <dbReference type="ARBA" id="ARBA00022448"/>
    </source>
</evidence>
<dbReference type="RefSeq" id="WP_230867526.1">
    <property type="nucleotide sequence ID" value="NZ_CP046640.1"/>
</dbReference>
<dbReference type="Pfam" id="PF00528">
    <property type="entry name" value="BPD_transp_1"/>
    <property type="match status" value="1"/>
</dbReference>
<feature type="domain" description="ABC transmembrane type-1" evidence="8">
    <location>
        <begin position="86"/>
        <end position="282"/>
    </location>
</feature>
<dbReference type="GO" id="GO:0005886">
    <property type="term" value="C:plasma membrane"/>
    <property type="evidence" value="ECO:0007669"/>
    <property type="project" value="UniProtKB-SubCell"/>
</dbReference>
<keyword evidence="6 7" id="KW-0472">Membrane</keyword>
<feature type="transmembrane region" description="Helical" evidence="7">
    <location>
        <begin position="12"/>
        <end position="33"/>
    </location>
</feature>
<dbReference type="Proteomes" id="UP000665020">
    <property type="component" value="Chromosome"/>
</dbReference>
<name>A0A8A7KMR5_9FIRM</name>
<dbReference type="PANTHER" id="PTHR43005">
    <property type="entry name" value="BLR7065 PROTEIN"/>
    <property type="match status" value="1"/>
</dbReference>
<feature type="transmembrane region" description="Helical" evidence="7">
    <location>
        <begin position="211"/>
        <end position="229"/>
    </location>
</feature>
<dbReference type="AlphaFoldDB" id="A0A8A7KMR5"/>
<keyword evidence="5 7" id="KW-1133">Transmembrane helix</keyword>
<evidence type="ECO:0000313" key="10">
    <source>
        <dbReference type="Proteomes" id="UP000665020"/>
    </source>
</evidence>
<keyword evidence="10" id="KW-1185">Reference proteome</keyword>
<dbReference type="EMBL" id="CP046640">
    <property type="protein sequence ID" value="QTL99132.1"/>
    <property type="molecule type" value="Genomic_DNA"/>
</dbReference>
<dbReference type="CDD" id="cd06261">
    <property type="entry name" value="TM_PBP2"/>
    <property type="match status" value="1"/>
</dbReference>
<feature type="transmembrane region" description="Helical" evidence="7">
    <location>
        <begin position="73"/>
        <end position="96"/>
    </location>
</feature>
<feature type="transmembrane region" description="Helical" evidence="7">
    <location>
        <begin position="108"/>
        <end position="129"/>
    </location>
</feature>
<feature type="transmembrane region" description="Helical" evidence="7">
    <location>
        <begin position="268"/>
        <end position="288"/>
    </location>
</feature>
<accession>A0A8A7KMR5</accession>
<evidence type="ECO:0000259" key="8">
    <source>
        <dbReference type="Pfam" id="PF00528"/>
    </source>
</evidence>
<reference evidence="9" key="1">
    <citation type="submission" date="2019-12" db="EMBL/GenBank/DDBJ databases">
        <authorList>
            <person name="zhang j."/>
            <person name="sun C.M."/>
        </authorList>
    </citation>
    <scope>NUCLEOTIDE SEQUENCE</scope>
    <source>
        <strain evidence="9">NS-1</strain>
    </source>
</reference>
<evidence type="ECO:0000256" key="3">
    <source>
        <dbReference type="ARBA" id="ARBA00022475"/>
    </source>
</evidence>